<dbReference type="AlphaFoldDB" id="A0A542EAV8"/>
<evidence type="ECO:0000313" key="1">
    <source>
        <dbReference type="EMBL" id="TQJ12439.1"/>
    </source>
</evidence>
<gene>
    <name evidence="1" type="ORF">FB475_5385</name>
</gene>
<proteinExistence type="predicted"/>
<protein>
    <submittedName>
        <fullName evidence="1">Uncharacterized protein</fullName>
    </submittedName>
</protein>
<organism evidence="1 2">
    <name type="scientific">Kribbella jejuensis</name>
    <dbReference type="NCBI Taxonomy" id="236068"/>
    <lineage>
        <taxon>Bacteria</taxon>
        <taxon>Bacillati</taxon>
        <taxon>Actinomycetota</taxon>
        <taxon>Actinomycetes</taxon>
        <taxon>Propionibacteriales</taxon>
        <taxon>Kribbellaceae</taxon>
        <taxon>Kribbella</taxon>
    </lineage>
</organism>
<reference evidence="1 2" key="1">
    <citation type="submission" date="2019-06" db="EMBL/GenBank/DDBJ databases">
        <title>Sequencing the genomes of 1000 actinobacteria strains.</title>
        <authorList>
            <person name="Klenk H.-P."/>
        </authorList>
    </citation>
    <scope>NUCLEOTIDE SEQUENCE [LARGE SCALE GENOMIC DNA]</scope>
    <source>
        <strain evidence="1 2">DSM 17305</strain>
    </source>
</reference>
<dbReference type="EMBL" id="VFMM01000002">
    <property type="protein sequence ID" value="TQJ12439.1"/>
    <property type="molecule type" value="Genomic_DNA"/>
</dbReference>
<dbReference type="Proteomes" id="UP000316298">
    <property type="component" value="Unassembled WGS sequence"/>
</dbReference>
<name>A0A542EAV8_9ACTN</name>
<keyword evidence="2" id="KW-1185">Reference proteome</keyword>
<sequence length="51" mass="5626">MRDQVSVVLVPSLLHLMMLGSARVKEYFEAATEARVVSVDKAVRHIDKAAS</sequence>
<accession>A0A542EAV8</accession>
<evidence type="ECO:0000313" key="2">
    <source>
        <dbReference type="Proteomes" id="UP000316298"/>
    </source>
</evidence>
<comment type="caution">
    <text evidence="1">The sequence shown here is derived from an EMBL/GenBank/DDBJ whole genome shotgun (WGS) entry which is preliminary data.</text>
</comment>